<dbReference type="OMA" id="PVVFYES"/>
<dbReference type="PROSITE" id="PS01296">
    <property type="entry name" value="RSMI"/>
    <property type="match status" value="1"/>
</dbReference>
<dbReference type="Gene3D" id="3.40.1010.10">
    <property type="entry name" value="Cobalt-precorrin-4 Transmethylase, Domain 1"/>
    <property type="match status" value="1"/>
</dbReference>
<dbReference type="InterPro" id="IPR008189">
    <property type="entry name" value="rRNA_ssu_MeTfrase_I"/>
</dbReference>
<keyword evidence="5" id="KW-0949">S-adenosyl-L-methionine</keyword>
<keyword evidence="4" id="KW-0808">Transferase</keyword>
<dbReference type="PANTHER" id="PTHR46111:SF1">
    <property type="entry name" value="RIBOSOMAL RNA SMALL SUBUNIT METHYLTRANSFERASE I"/>
    <property type="match status" value="1"/>
</dbReference>
<evidence type="ECO:0000313" key="8">
    <source>
        <dbReference type="EMBL" id="CBK20038.2"/>
    </source>
</evidence>
<evidence type="ECO:0000256" key="3">
    <source>
        <dbReference type="ARBA" id="ARBA00022603"/>
    </source>
</evidence>
<dbReference type="RefSeq" id="XP_012894086.1">
    <property type="nucleotide sequence ID" value="XM_013038632.1"/>
</dbReference>
<keyword evidence="1" id="KW-0963">Cytoplasm</keyword>
<keyword evidence="2" id="KW-0698">rRNA processing</keyword>
<dbReference type="Proteomes" id="UP000008312">
    <property type="component" value="Unassembled WGS sequence"/>
</dbReference>
<keyword evidence="6" id="KW-0472">Membrane</keyword>
<dbReference type="GeneID" id="24917737"/>
<keyword evidence="6" id="KW-1133">Transmembrane helix</keyword>
<reference evidence="8" key="1">
    <citation type="submission" date="2010-02" db="EMBL/GenBank/DDBJ databases">
        <title>Sequencing and annotation of the Blastocystis hominis genome.</title>
        <authorList>
            <person name="Wincker P."/>
        </authorList>
    </citation>
    <scope>NUCLEOTIDE SEQUENCE</scope>
    <source>
        <strain evidence="8">Singapore isolate B</strain>
    </source>
</reference>
<dbReference type="CDD" id="cd11648">
    <property type="entry name" value="RsmI"/>
    <property type="match status" value="1"/>
</dbReference>
<dbReference type="InterPro" id="IPR000878">
    <property type="entry name" value="4pyrrol_Mease"/>
</dbReference>
<keyword evidence="9" id="KW-1185">Reference proteome</keyword>
<gene>
    <name evidence="8" type="ORF">GSBLH_T00000428001</name>
</gene>
<protein>
    <recommendedName>
        <fullName evidence="7">Tetrapyrrole methylase domain-containing protein</fullName>
    </recommendedName>
</protein>
<evidence type="ECO:0000256" key="2">
    <source>
        <dbReference type="ARBA" id="ARBA00022552"/>
    </source>
</evidence>
<sequence length="351" mass="39391">MNRSALDLTRDTAQQRNAPRLTKMNMYQHTIHFRIGSVCIFNVILMFVARSIQYPQRIRFLWKQQQAFHRFLSASCEKPCFVSPGTLHLVSTPIGCLSDISDRVLSVLKESDVVLCEDTRTTAFLLSRFGIRRELISLNQENEQARLSFVLSQLQQGKSVAIASDAGTPLLSDPGSLVVKTCVEGKFRVTPIPGANAAICALICSGFYSTPFSFYGFISRSGKARCEVLEEISGSRYASILYESPHRIVSTMNELKGYLEEDRRVCICRELTKVHESIEHTTIGNVDGEKLVLKGEYTLVVEGKREYSNRHPKIASVVDEKAMKCMDVLRAEGVVQCRDGSRFGSSCRDLR</sequence>
<dbReference type="HAMAP" id="MF_01877">
    <property type="entry name" value="16SrRNA_methyltr_I"/>
    <property type="match status" value="1"/>
</dbReference>
<keyword evidence="3" id="KW-0489">Methyltransferase</keyword>
<accession>D8LW49</accession>
<feature type="transmembrane region" description="Helical" evidence="6">
    <location>
        <begin position="31"/>
        <end position="49"/>
    </location>
</feature>
<dbReference type="AlphaFoldDB" id="D8LW49"/>
<dbReference type="InParanoid" id="D8LW49"/>
<dbReference type="GO" id="GO:0008168">
    <property type="term" value="F:methyltransferase activity"/>
    <property type="evidence" value="ECO:0007669"/>
    <property type="project" value="UniProtKB-KW"/>
</dbReference>
<dbReference type="InterPro" id="IPR014777">
    <property type="entry name" value="4pyrrole_Mease_sub1"/>
</dbReference>
<dbReference type="InterPro" id="IPR014776">
    <property type="entry name" value="4pyrrole_Mease_sub2"/>
</dbReference>
<dbReference type="Pfam" id="PF00590">
    <property type="entry name" value="TP_methylase"/>
    <property type="match status" value="1"/>
</dbReference>
<evidence type="ECO:0000256" key="1">
    <source>
        <dbReference type="ARBA" id="ARBA00022490"/>
    </source>
</evidence>
<proteinExistence type="inferred from homology"/>
<dbReference type="InterPro" id="IPR018063">
    <property type="entry name" value="SAM_MeTrfase_RsmI_CS"/>
</dbReference>
<dbReference type="InterPro" id="IPR035996">
    <property type="entry name" value="4pyrrol_Methylase_sf"/>
</dbReference>
<dbReference type="GO" id="GO:0032259">
    <property type="term" value="P:methylation"/>
    <property type="evidence" value="ECO:0007669"/>
    <property type="project" value="UniProtKB-KW"/>
</dbReference>
<organism evidence="8">
    <name type="scientific">Blastocystis hominis</name>
    <dbReference type="NCBI Taxonomy" id="12968"/>
    <lineage>
        <taxon>Eukaryota</taxon>
        <taxon>Sar</taxon>
        <taxon>Stramenopiles</taxon>
        <taxon>Bigyra</taxon>
        <taxon>Opalozoa</taxon>
        <taxon>Opalinata</taxon>
        <taxon>Blastocystidae</taxon>
        <taxon>Blastocystis</taxon>
    </lineage>
</organism>
<evidence type="ECO:0000313" key="9">
    <source>
        <dbReference type="Proteomes" id="UP000008312"/>
    </source>
</evidence>
<evidence type="ECO:0000256" key="4">
    <source>
        <dbReference type="ARBA" id="ARBA00022679"/>
    </source>
</evidence>
<dbReference type="NCBIfam" id="TIGR00096">
    <property type="entry name" value="16S rRNA (cytidine(1402)-2'-O)-methyltransferase"/>
    <property type="match status" value="1"/>
</dbReference>
<evidence type="ECO:0000256" key="6">
    <source>
        <dbReference type="SAM" id="Phobius"/>
    </source>
</evidence>
<evidence type="ECO:0000259" key="7">
    <source>
        <dbReference type="Pfam" id="PF00590"/>
    </source>
</evidence>
<feature type="domain" description="Tetrapyrrole methylase" evidence="7">
    <location>
        <begin position="86"/>
        <end position="286"/>
    </location>
</feature>
<evidence type="ECO:0000256" key="5">
    <source>
        <dbReference type="ARBA" id="ARBA00022691"/>
    </source>
</evidence>
<dbReference type="SUPFAM" id="SSF53790">
    <property type="entry name" value="Tetrapyrrole methylase"/>
    <property type="match status" value="1"/>
</dbReference>
<dbReference type="EMBL" id="FN668638">
    <property type="protein sequence ID" value="CBK20038.2"/>
    <property type="molecule type" value="Genomic_DNA"/>
</dbReference>
<dbReference type="PANTHER" id="PTHR46111">
    <property type="entry name" value="RIBOSOMAL RNA SMALL SUBUNIT METHYLTRANSFERASE I"/>
    <property type="match status" value="1"/>
</dbReference>
<dbReference type="GO" id="GO:0006364">
    <property type="term" value="P:rRNA processing"/>
    <property type="evidence" value="ECO:0007669"/>
    <property type="project" value="UniProtKB-KW"/>
</dbReference>
<dbReference type="Gene3D" id="3.30.950.10">
    <property type="entry name" value="Methyltransferase, Cobalt-precorrin-4 Transmethylase, Domain 2"/>
    <property type="match status" value="1"/>
</dbReference>
<name>D8LW49_BLAHO</name>
<dbReference type="OrthoDB" id="289942at2759"/>
<keyword evidence="6" id="KW-0812">Transmembrane</keyword>